<dbReference type="InterPro" id="IPR004014">
    <property type="entry name" value="ATPase_P-typ_cation-transptr_N"/>
</dbReference>
<comment type="similarity">
    <text evidence="2">Belongs to the cation transport ATPase (P-type) (TC 3.A.3) family. Type IIA subfamily.</text>
</comment>
<dbReference type="SFLD" id="SFLDG00002">
    <property type="entry name" value="C1.7:_P-type_atpase_like"/>
    <property type="match status" value="1"/>
</dbReference>
<name>A0ABV6K4K9_9LACO</name>
<keyword evidence="12" id="KW-1185">Reference proteome</keyword>
<keyword evidence="8 9" id="KW-0472">Membrane</keyword>
<dbReference type="Gene3D" id="1.20.1110.10">
    <property type="entry name" value="Calcium-transporting ATPase, transmembrane domain"/>
    <property type="match status" value="1"/>
</dbReference>
<feature type="domain" description="Cation-transporting P-type ATPase N-terminal" evidence="10">
    <location>
        <begin position="5"/>
        <end position="78"/>
    </location>
</feature>
<dbReference type="Pfam" id="PF00689">
    <property type="entry name" value="Cation_ATPase_C"/>
    <property type="match status" value="1"/>
</dbReference>
<accession>A0ABV6K4K9</accession>
<gene>
    <name evidence="11" type="ORF">ACFFGS_03530</name>
</gene>
<dbReference type="PANTHER" id="PTHR43294">
    <property type="entry name" value="SODIUM/POTASSIUM-TRANSPORTING ATPASE SUBUNIT ALPHA"/>
    <property type="match status" value="1"/>
</dbReference>
<organism evidence="11 12">
    <name type="scientific">Lactiplantibacillus plajomi</name>
    <dbReference type="NCBI Taxonomy" id="1457217"/>
    <lineage>
        <taxon>Bacteria</taxon>
        <taxon>Bacillati</taxon>
        <taxon>Bacillota</taxon>
        <taxon>Bacilli</taxon>
        <taxon>Lactobacillales</taxon>
        <taxon>Lactobacillaceae</taxon>
        <taxon>Lactiplantibacillus</taxon>
    </lineage>
</organism>
<evidence type="ECO:0000313" key="12">
    <source>
        <dbReference type="Proteomes" id="UP001589855"/>
    </source>
</evidence>
<keyword evidence="5" id="KW-0067">ATP-binding</keyword>
<evidence type="ECO:0000256" key="9">
    <source>
        <dbReference type="SAM" id="Phobius"/>
    </source>
</evidence>
<dbReference type="InterPro" id="IPR023214">
    <property type="entry name" value="HAD_sf"/>
</dbReference>
<feature type="transmembrane region" description="Helical" evidence="9">
    <location>
        <begin position="821"/>
        <end position="842"/>
    </location>
</feature>
<dbReference type="RefSeq" id="WP_137645950.1">
    <property type="nucleotide sequence ID" value="NZ_BAABRM010000031.1"/>
</dbReference>
<dbReference type="Gene3D" id="3.40.1110.10">
    <property type="entry name" value="Calcium-transporting ATPase, cytoplasmic domain N"/>
    <property type="match status" value="1"/>
</dbReference>
<feature type="transmembrane region" description="Helical" evidence="9">
    <location>
        <begin position="54"/>
        <end position="76"/>
    </location>
</feature>
<dbReference type="Gene3D" id="2.70.150.10">
    <property type="entry name" value="Calcium-transporting ATPase, cytoplasmic transduction domain A"/>
    <property type="match status" value="1"/>
</dbReference>
<feature type="transmembrane region" description="Helical" evidence="9">
    <location>
        <begin position="82"/>
        <end position="98"/>
    </location>
</feature>
<dbReference type="EMBL" id="JBHLUK010000021">
    <property type="protein sequence ID" value="MFC0423195.1"/>
    <property type="molecule type" value="Genomic_DNA"/>
</dbReference>
<feature type="transmembrane region" description="Helical" evidence="9">
    <location>
        <begin position="247"/>
        <end position="267"/>
    </location>
</feature>
<dbReference type="SFLD" id="SFLDF00027">
    <property type="entry name" value="p-type_atpase"/>
    <property type="match status" value="1"/>
</dbReference>
<keyword evidence="4" id="KW-0547">Nucleotide-binding</keyword>
<keyword evidence="3 9" id="KW-0812">Transmembrane</keyword>
<dbReference type="SMART" id="SM00831">
    <property type="entry name" value="Cation_ATPase_N"/>
    <property type="match status" value="1"/>
</dbReference>
<dbReference type="InterPro" id="IPR023299">
    <property type="entry name" value="ATPase_P-typ_cyto_dom_N"/>
</dbReference>
<feature type="transmembrane region" description="Helical" evidence="9">
    <location>
        <begin position="743"/>
        <end position="768"/>
    </location>
</feature>
<dbReference type="SUPFAM" id="SSF56784">
    <property type="entry name" value="HAD-like"/>
    <property type="match status" value="1"/>
</dbReference>
<evidence type="ECO:0000256" key="6">
    <source>
        <dbReference type="ARBA" id="ARBA00022967"/>
    </source>
</evidence>
<feature type="transmembrane region" description="Helical" evidence="9">
    <location>
        <begin position="676"/>
        <end position="700"/>
    </location>
</feature>
<dbReference type="Gene3D" id="3.40.50.1000">
    <property type="entry name" value="HAD superfamily/HAD-like"/>
    <property type="match status" value="1"/>
</dbReference>
<dbReference type="InterPro" id="IPR023298">
    <property type="entry name" value="ATPase_P-typ_TM_dom_sf"/>
</dbReference>
<dbReference type="InterPro" id="IPR008250">
    <property type="entry name" value="ATPase_P-typ_transduc_dom_A_sf"/>
</dbReference>
<evidence type="ECO:0000256" key="1">
    <source>
        <dbReference type="ARBA" id="ARBA00004141"/>
    </source>
</evidence>
<dbReference type="SUPFAM" id="SSF81660">
    <property type="entry name" value="Metal cation-transporting ATPase, ATP-binding domain N"/>
    <property type="match status" value="1"/>
</dbReference>
<evidence type="ECO:0000256" key="3">
    <source>
        <dbReference type="ARBA" id="ARBA00022692"/>
    </source>
</evidence>
<dbReference type="NCBIfam" id="TIGR01494">
    <property type="entry name" value="ATPase_P-type"/>
    <property type="match status" value="3"/>
</dbReference>
<dbReference type="InterPro" id="IPR050510">
    <property type="entry name" value="Cation_transp_ATPase_P-type"/>
</dbReference>
<evidence type="ECO:0000256" key="7">
    <source>
        <dbReference type="ARBA" id="ARBA00022989"/>
    </source>
</evidence>
<evidence type="ECO:0000256" key="4">
    <source>
        <dbReference type="ARBA" id="ARBA00022741"/>
    </source>
</evidence>
<dbReference type="InterPro" id="IPR059000">
    <property type="entry name" value="ATPase_P-type_domA"/>
</dbReference>
<sequence length="884" mass="95564">MTNQPKYQQPLTAIYEELQTDQNGLKQTEAQARLEKYGKNALNQQKSTTILQKFIAQFKDFMIIVLLVAALIAAFSGEAVDAVIILMVVVLNAIFGVFQESKAEEAINALKEMASPDATVYRDGQIQTVKSDELVPGDVVALEAGDIVPADVRLIESASLKVEESALTGESVPVEKNAETLEAGDLPIGDRLNMAYMNSNVTYGRATGVVVATGMQTEVGRIAGMIAAADETTTPLQANLTQLGKSLTILILVIAAIVFGIGMLRGSESLIDMLLTAISLAVAAIPEGLPAIVTITLALGTQRMAKRHALVRKLPAVETLGSTDIIASDKTGTLTQNKMTVEKLVLNQQLVDARETKLATDNHLAQVMILSNDTKIMPDGLAGDPTETALVQYNLDQGYPVDQLLKDRPRVSEVPFDSERKLMSTVHPLDDGKFLVAVKGAPDELLKRVTQVEVDGAVSPLTKATRDQILATNHDLATQALRVLAFAYKIINVIPETVNSETLETDLVFAGMVGMIDPERPEVEQAVADAKSAGIRPLMITGDHRDTAEAIAVRLGIINEGDDAAVITGAELDAMSDADFNRSVNKYSVYARVAPEHKVRIVNAWQKRGKVVAMTGDGVNDAPALKAADIGIGMGITGTEVSKGASDMVLADDNFATIVVAVEEGRKVFANIQKAIQYLLSANLGEVLTLFMMTMLGWQILAPVHILWINLVTDTLPAIALGVEPTEKNIMKHKPRGRSSNFFSGGVFSSIIYQGLLEGGITLFVYWMALTYPVHAQASLAHADALTMAFATLGLIQLFHAFNSKSIHESLFTVGLFRNRFFNWAILIAFAMLAITIVVPGLNDLFHVTHLDAYQWGIVALASLSMVIIVEIVKFFQRRHMKNA</sequence>
<dbReference type="InterPro" id="IPR006068">
    <property type="entry name" value="ATPase_P-typ_cation-transptr_C"/>
</dbReference>
<dbReference type="Proteomes" id="UP001589855">
    <property type="component" value="Unassembled WGS sequence"/>
</dbReference>
<feature type="transmembrane region" description="Helical" evidence="9">
    <location>
        <begin position="706"/>
        <end position="723"/>
    </location>
</feature>
<evidence type="ECO:0000256" key="8">
    <source>
        <dbReference type="ARBA" id="ARBA00023136"/>
    </source>
</evidence>
<dbReference type="PRINTS" id="PR00119">
    <property type="entry name" value="CATATPASE"/>
</dbReference>
<dbReference type="Pfam" id="PF00690">
    <property type="entry name" value="Cation_ATPase_N"/>
    <property type="match status" value="1"/>
</dbReference>
<feature type="transmembrane region" description="Helical" evidence="9">
    <location>
        <begin position="273"/>
        <end position="299"/>
    </location>
</feature>
<reference evidence="11 12" key="1">
    <citation type="submission" date="2024-09" db="EMBL/GenBank/DDBJ databases">
        <authorList>
            <person name="Sun Q."/>
            <person name="Mori K."/>
        </authorList>
    </citation>
    <scope>NUCLEOTIDE SEQUENCE [LARGE SCALE GENOMIC DNA]</scope>
    <source>
        <strain evidence="11 12">TBRC 4575</strain>
    </source>
</reference>
<comment type="subcellular location">
    <subcellularLocation>
        <location evidence="1">Membrane</location>
        <topology evidence="1">Multi-pass membrane protein</topology>
    </subcellularLocation>
</comment>
<dbReference type="SUPFAM" id="SSF81665">
    <property type="entry name" value="Calcium ATPase, transmembrane domain M"/>
    <property type="match status" value="1"/>
</dbReference>
<dbReference type="InterPro" id="IPR044492">
    <property type="entry name" value="P_typ_ATPase_HD_dom"/>
</dbReference>
<dbReference type="CDD" id="cd02089">
    <property type="entry name" value="P-type_ATPase_Ca_prok"/>
    <property type="match status" value="1"/>
</dbReference>
<evidence type="ECO:0000313" key="11">
    <source>
        <dbReference type="EMBL" id="MFC0423195.1"/>
    </source>
</evidence>
<feature type="transmembrane region" description="Helical" evidence="9">
    <location>
        <begin position="854"/>
        <end position="876"/>
    </location>
</feature>
<dbReference type="SUPFAM" id="SSF81653">
    <property type="entry name" value="Calcium ATPase, transduction domain A"/>
    <property type="match status" value="1"/>
</dbReference>
<dbReference type="InterPro" id="IPR036412">
    <property type="entry name" value="HAD-like_sf"/>
</dbReference>
<dbReference type="Pfam" id="PF13246">
    <property type="entry name" value="Cation_ATPase"/>
    <property type="match status" value="1"/>
</dbReference>
<dbReference type="PROSITE" id="PS00154">
    <property type="entry name" value="ATPASE_E1_E2"/>
    <property type="match status" value="1"/>
</dbReference>
<dbReference type="SFLD" id="SFLDS00003">
    <property type="entry name" value="Haloacid_Dehalogenase"/>
    <property type="match status" value="1"/>
</dbReference>
<dbReference type="PRINTS" id="PR00120">
    <property type="entry name" value="HATPASE"/>
</dbReference>
<evidence type="ECO:0000256" key="2">
    <source>
        <dbReference type="ARBA" id="ARBA00005675"/>
    </source>
</evidence>
<dbReference type="Pfam" id="PF00122">
    <property type="entry name" value="E1-E2_ATPase"/>
    <property type="match status" value="1"/>
</dbReference>
<evidence type="ECO:0000259" key="10">
    <source>
        <dbReference type="SMART" id="SM00831"/>
    </source>
</evidence>
<dbReference type="InterPro" id="IPR001757">
    <property type="entry name" value="P_typ_ATPase"/>
</dbReference>
<proteinExistence type="inferred from homology"/>
<dbReference type="PANTHER" id="PTHR43294:SF20">
    <property type="entry name" value="P-TYPE ATPASE"/>
    <property type="match status" value="1"/>
</dbReference>
<protein>
    <submittedName>
        <fullName evidence="11">Cation-translocating P-type ATPase</fullName>
    </submittedName>
</protein>
<dbReference type="InterPro" id="IPR018303">
    <property type="entry name" value="ATPase_P-typ_P_site"/>
</dbReference>
<comment type="caution">
    <text evidence="11">The sequence shown here is derived from an EMBL/GenBank/DDBJ whole genome shotgun (WGS) entry which is preliminary data.</text>
</comment>
<keyword evidence="7 9" id="KW-1133">Transmembrane helix</keyword>
<feature type="transmembrane region" description="Helical" evidence="9">
    <location>
        <begin position="780"/>
        <end position="800"/>
    </location>
</feature>
<evidence type="ECO:0000256" key="5">
    <source>
        <dbReference type="ARBA" id="ARBA00022840"/>
    </source>
</evidence>
<keyword evidence="6" id="KW-1278">Translocase</keyword>